<proteinExistence type="predicted"/>
<dbReference type="Proteomes" id="UP001177140">
    <property type="component" value="Unassembled WGS sequence"/>
</dbReference>
<sequence>MEKLDDGEMDKTVPLLKPQPRPRKYFDLFDVRSKFVSTIRISAKKLNEKLKLSEDQKLSGQFDILNVSLSNSKISISSLVKFSFPISFGVYHNSISRSLMSMARAHKEIRRIALAYQPEEKKLIIL</sequence>
<reference evidence="1" key="1">
    <citation type="submission" date="2022-03" db="EMBL/GenBank/DDBJ databases">
        <title>A functionally conserved STORR gene fusion in Papaver species that diverged 16.8 million years ago.</title>
        <authorList>
            <person name="Catania T."/>
        </authorList>
    </citation>
    <scope>NUCLEOTIDE SEQUENCE</scope>
    <source>
        <strain evidence="1">S-191538</strain>
    </source>
</reference>
<organism evidence="1 2">
    <name type="scientific">Papaver nudicaule</name>
    <name type="common">Iceland poppy</name>
    <dbReference type="NCBI Taxonomy" id="74823"/>
    <lineage>
        <taxon>Eukaryota</taxon>
        <taxon>Viridiplantae</taxon>
        <taxon>Streptophyta</taxon>
        <taxon>Embryophyta</taxon>
        <taxon>Tracheophyta</taxon>
        <taxon>Spermatophyta</taxon>
        <taxon>Magnoliopsida</taxon>
        <taxon>Ranunculales</taxon>
        <taxon>Papaveraceae</taxon>
        <taxon>Papaveroideae</taxon>
        <taxon>Papaver</taxon>
    </lineage>
</organism>
<evidence type="ECO:0000313" key="1">
    <source>
        <dbReference type="EMBL" id="MCL7045843.1"/>
    </source>
</evidence>
<dbReference type="EMBL" id="JAJJMA010274471">
    <property type="protein sequence ID" value="MCL7045843.1"/>
    <property type="molecule type" value="Genomic_DNA"/>
</dbReference>
<evidence type="ECO:0000313" key="2">
    <source>
        <dbReference type="Proteomes" id="UP001177140"/>
    </source>
</evidence>
<gene>
    <name evidence="1" type="ORF">MKW94_020810</name>
</gene>
<protein>
    <submittedName>
        <fullName evidence="1">Uncharacterized protein</fullName>
    </submittedName>
</protein>
<dbReference type="AlphaFoldDB" id="A0AA41VR24"/>
<keyword evidence="2" id="KW-1185">Reference proteome</keyword>
<comment type="caution">
    <text evidence="1">The sequence shown here is derived from an EMBL/GenBank/DDBJ whole genome shotgun (WGS) entry which is preliminary data.</text>
</comment>
<accession>A0AA41VR24</accession>
<feature type="non-terminal residue" evidence="1">
    <location>
        <position position="1"/>
    </location>
</feature>
<name>A0AA41VR24_PAPNU</name>